<protein>
    <submittedName>
        <fullName evidence="1">Uncharacterized protein</fullName>
    </submittedName>
</protein>
<name>B7G456_PHATC</name>
<dbReference type="PaxDb" id="2850-Phatr47578"/>
<dbReference type="HOGENOM" id="CLU_835393_0_0_1"/>
<dbReference type="OrthoDB" id="407325at2759"/>
<dbReference type="InterPro" id="IPR029063">
    <property type="entry name" value="SAM-dependent_MTases_sf"/>
</dbReference>
<dbReference type="Proteomes" id="UP000000759">
    <property type="component" value="Chromosome 14"/>
</dbReference>
<organism evidence="1 2">
    <name type="scientific">Phaeodactylum tricornutum (strain CCAP 1055/1)</name>
    <dbReference type="NCBI Taxonomy" id="556484"/>
    <lineage>
        <taxon>Eukaryota</taxon>
        <taxon>Sar</taxon>
        <taxon>Stramenopiles</taxon>
        <taxon>Ochrophyta</taxon>
        <taxon>Bacillariophyta</taxon>
        <taxon>Bacillariophyceae</taxon>
        <taxon>Bacillariophycidae</taxon>
        <taxon>Naviculales</taxon>
        <taxon>Phaeodactylaceae</taxon>
        <taxon>Phaeodactylum</taxon>
    </lineage>
</organism>
<keyword evidence="2" id="KW-1185">Reference proteome</keyword>
<dbReference type="OMA" id="MERMNDE"/>
<evidence type="ECO:0000313" key="2">
    <source>
        <dbReference type="Proteomes" id="UP000000759"/>
    </source>
</evidence>
<dbReference type="EMBL" id="CM000616">
    <property type="protein sequence ID" value="EEC46554.1"/>
    <property type="molecule type" value="Genomic_DNA"/>
</dbReference>
<dbReference type="STRING" id="556484.B7G456"/>
<dbReference type="eggNOG" id="KOG2793">
    <property type="taxonomic scope" value="Eukaryota"/>
</dbReference>
<dbReference type="AlphaFoldDB" id="B7G456"/>
<reference evidence="2" key="2">
    <citation type="submission" date="2008-08" db="EMBL/GenBank/DDBJ databases">
        <authorList>
            <consortium name="Diatom Consortium"/>
            <person name="Grigoriev I."/>
            <person name="Grimwood J."/>
            <person name="Kuo A."/>
            <person name="Otillar R.P."/>
            <person name="Salamov A."/>
            <person name="Detter J.C."/>
            <person name="Lindquist E."/>
            <person name="Shapiro H."/>
            <person name="Lucas S."/>
            <person name="Glavina del Rio T."/>
            <person name="Pitluck S."/>
            <person name="Rokhsar D."/>
            <person name="Bowler C."/>
        </authorList>
    </citation>
    <scope>GENOME REANNOTATION</scope>
    <source>
        <strain evidence="2">CCAP 1055/1</strain>
    </source>
</reference>
<proteinExistence type="predicted"/>
<sequence>MTPVPYTLSLQVPPDAREGDNLTFTVDGVEMEIPVPPGTLPGQLLSVQLGDETSRGPSDEDPDISEDSVTIPLADGQTLVLATVLPSSPEILEMDESDGTHALAWPAGQWLADSLAHHVPRLPWNDKKDNLVLELGSGLDTAGMAFGHCFGQKIQRLVLTDHAAAVPLLQHNVRQNQALLPSHTVVHELEWSSAPTDRNTATISYDWILGSDILYNTESIPALVSTIEQLLGEHGGVLVAVRWRKPDIERSFFQTLRTGCRNLKWKLLDGASTTHWSEYGKASDIFFQQTMIGIGGKPKALGYITEQDTERMSQGEYDAWDRAQMQLYLGTSA</sequence>
<gene>
    <name evidence="1" type="ORF">PHATRDRAFT_47578</name>
</gene>
<dbReference type="PANTHER" id="PTHR14614:SF130">
    <property type="entry name" value="PROTEIN-LYSINE N-METHYLTRANSFERASE EEF2KMT"/>
    <property type="match status" value="1"/>
</dbReference>
<dbReference type="SUPFAM" id="SSF53335">
    <property type="entry name" value="S-adenosyl-L-methionine-dependent methyltransferases"/>
    <property type="match status" value="1"/>
</dbReference>
<dbReference type="PANTHER" id="PTHR14614">
    <property type="entry name" value="HEPATOCELLULAR CARCINOMA-ASSOCIATED ANTIGEN"/>
    <property type="match status" value="1"/>
</dbReference>
<dbReference type="RefSeq" id="XP_002182014.1">
    <property type="nucleotide sequence ID" value="XM_002181978.1"/>
</dbReference>
<dbReference type="InParanoid" id="B7G456"/>
<dbReference type="Pfam" id="PF10294">
    <property type="entry name" value="Methyltransf_16"/>
    <property type="match status" value="1"/>
</dbReference>
<reference evidence="1 2" key="1">
    <citation type="journal article" date="2008" name="Nature">
        <title>The Phaeodactylum genome reveals the evolutionary history of diatom genomes.</title>
        <authorList>
            <person name="Bowler C."/>
            <person name="Allen A.E."/>
            <person name="Badger J.H."/>
            <person name="Grimwood J."/>
            <person name="Jabbari K."/>
            <person name="Kuo A."/>
            <person name="Maheswari U."/>
            <person name="Martens C."/>
            <person name="Maumus F."/>
            <person name="Otillar R.P."/>
            <person name="Rayko E."/>
            <person name="Salamov A."/>
            <person name="Vandepoele K."/>
            <person name="Beszteri B."/>
            <person name="Gruber A."/>
            <person name="Heijde M."/>
            <person name="Katinka M."/>
            <person name="Mock T."/>
            <person name="Valentin K."/>
            <person name="Verret F."/>
            <person name="Berges J.A."/>
            <person name="Brownlee C."/>
            <person name="Cadoret J.P."/>
            <person name="Chiovitti A."/>
            <person name="Choi C.J."/>
            <person name="Coesel S."/>
            <person name="De Martino A."/>
            <person name="Detter J.C."/>
            <person name="Durkin C."/>
            <person name="Falciatore A."/>
            <person name="Fournet J."/>
            <person name="Haruta M."/>
            <person name="Huysman M.J."/>
            <person name="Jenkins B.D."/>
            <person name="Jiroutova K."/>
            <person name="Jorgensen R.E."/>
            <person name="Joubert Y."/>
            <person name="Kaplan A."/>
            <person name="Kroger N."/>
            <person name="Kroth P.G."/>
            <person name="La Roche J."/>
            <person name="Lindquist E."/>
            <person name="Lommer M."/>
            <person name="Martin-Jezequel V."/>
            <person name="Lopez P.J."/>
            <person name="Lucas S."/>
            <person name="Mangogna M."/>
            <person name="McGinnis K."/>
            <person name="Medlin L.K."/>
            <person name="Montsant A."/>
            <person name="Oudot-Le Secq M.P."/>
            <person name="Napoli C."/>
            <person name="Obornik M."/>
            <person name="Parker M.S."/>
            <person name="Petit J.L."/>
            <person name="Porcel B.M."/>
            <person name="Poulsen N."/>
            <person name="Robison M."/>
            <person name="Rychlewski L."/>
            <person name="Rynearson T.A."/>
            <person name="Schmutz J."/>
            <person name="Shapiro H."/>
            <person name="Siaut M."/>
            <person name="Stanley M."/>
            <person name="Sussman M.R."/>
            <person name="Taylor A.R."/>
            <person name="Vardi A."/>
            <person name="von Dassow P."/>
            <person name="Vyverman W."/>
            <person name="Willis A."/>
            <person name="Wyrwicz L.S."/>
            <person name="Rokhsar D.S."/>
            <person name="Weissenbach J."/>
            <person name="Armbrust E.V."/>
            <person name="Green B.R."/>
            <person name="Van de Peer Y."/>
            <person name="Grigoriev I.V."/>
        </authorList>
    </citation>
    <scope>NUCLEOTIDE SEQUENCE [LARGE SCALE GENOMIC DNA]</scope>
    <source>
        <strain evidence="1 2">CCAP 1055/1</strain>
    </source>
</reference>
<dbReference type="GeneID" id="7202638"/>
<accession>B7G456</accession>
<dbReference type="InterPro" id="IPR019410">
    <property type="entry name" value="Methyltransf_16"/>
</dbReference>
<dbReference type="KEGG" id="pti:PHATRDRAFT_47578"/>
<dbReference type="Gene3D" id="3.40.50.150">
    <property type="entry name" value="Vaccinia Virus protein VP39"/>
    <property type="match status" value="1"/>
</dbReference>
<evidence type="ECO:0000313" key="1">
    <source>
        <dbReference type="EMBL" id="EEC46554.1"/>
    </source>
</evidence>